<dbReference type="PIRSF" id="PIRSF017082">
    <property type="entry name" value="YflP"/>
    <property type="match status" value="1"/>
</dbReference>
<keyword evidence="4" id="KW-1185">Reference proteome</keyword>
<dbReference type="AlphaFoldDB" id="A0A261RGE3"/>
<dbReference type="OrthoDB" id="8632238at2"/>
<dbReference type="RefSeq" id="WP_094846827.1">
    <property type="nucleotide sequence ID" value="NZ_NEVJ01000002.1"/>
</dbReference>
<gene>
    <name evidence="3" type="ORF">CAL26_10670</name>
</gene>
<dbReference type="InterPro" id="IPR005064">
    <property type="entry name" value="BUG"/>
</dbReference>
<feature type="chain" id="PRO_5012943981" description="MFS transporter" evidence="2">
    <location>
        <begin position="26"/>
        <end position="333"/>
    </location>
</feature>
<accession>A0A261RGE3</accession>
<dbReference type="Gene3D" id="3.40.190.150">
    <property type="entry name" value="Bordetella uptake gene, domain 1"/>
    <property type="match status" value="1"/>
</dbReference>
<dbReference type="Pfam" id="PF03401">
    <property type="entry name" value="TctC"/>
    <property type="match status" value="1"/>
</dbReference>
<organism evidence="3 4">
    <name type="scientific">Bordetella genomosp. 9</name>
    <dbReference type="NCBI Taxonomy" id="1416803"/>
    <lineage>
        <taxon>Bacteria</taxon>
        <taxon>Pseudomonadati</taxon>
        <taxon>Pseudomonadota</taxon>
        <taxon>Betaproteobacteria</taxon>
        <taxon>Burkholderiales</taxon>
        <taxon>Alcaligenaceae</taxon>
        <taxon>Bordetella</taxon>
    </lineage>
</organism>
<dbReference type="Proteomes" id="UP000216857">
    <property type="component" value="Unassembled WGS sequence"/>
</dbReference>
<dbReference type="SUPFAM" id="SSF53850">
    <property type="entry name" value="Periplasmic binding protein-like II"/>
    <property type="match status" value="1"/>
</dbReference>
<comment type="similarity">
    <text evidence="1">Belongs to the UPF0065 (bug) family.</text>
</comment>
<proteinExistence type="inferred from homology"/>
<evidence type="ECO:0008006" key="5">
    <source>
        <dbReference type="Google" id="ProtNLM"/>
    </source>
</evidence>
<evidence type="ECO:0000256" key="1">
    <source>
        <dbReference type="ARBA" id="ARBA00006987"/>
    </source>
</evidence>
<evidence type="ECO:0000313" key="4">
    <source>
        <dbReference type="Proteomes" id="UP000216857"/>
    </source>
</evidence>
<keyword evidence="2" id="KW-0732">Signal</keyword>
<comment type="caution">
    <text evidence="3">The sequence shown here is derived from an EMBL/GenBank/DDBJ whole genome shotgun (WGS) entry which is preliminary data.</text>
</comment>
<evidence type="ECO:0000313" key="3">
    <source>
        <dbReference type="EMBL" id="OZI23867.1"/>
    </source>
</evidence>
<dbReference type="Gene3D" id="3.40.190.10">
    <property type="entry name" value="Periplasmic binding protein-like II"/>
    <property type="match status" value="1"/>
</dbReference>
<feature type="signal peptide" evidence="2">
    <location>
        <begin position="1"/>
        <end position="25"/>
    </location>
</feature>
<dbReference type="CDD" id="cd07012">
    <property type="entry name" value="PBP2_Bug_TTT"/>
    <property type="match status" value="1"/>
</dbReference>
<dbReference type="EMBL" id="NEVJ01000002">
    <property type="protein sequence ID" value="OZI23867.1"/>
    <property type="molecule type" value="Genomic_DNA"/>
</dbReference>
<dbReference type="InterPro" id="IPR042100">
    <property type="entry name" value="Bug_dom1"/>
</dbReference>
<evidence type="ECO:0000256" key="2">
    <source>
        <dbReference type="SAM" id="SignalP"/>
    </source>
</evidence>
<reference evidence="3" key="1">
    <citation type="submission" date="2017-05" db="EMBL/GenBank/DDBJ databases">
        <title>Complete and WGS of Bordetella genogroups.</title>
        <authorList>
            <person name="Spilker T."/>
            <person name="Lipuma J."/>
        </authorList>
    </citation>
    <scope>NUCLEOTIDE SEQUENCE</scope>
    <source>
        <strain evidence="3">AU21707</strain>
    </source>
</reference>
<protein>
    <recommendedName>
        <fullName evidence="5">MFS transporter</fullName>
    </recommendedName>
</protein>
<dbReference type="PANTHER" id="PTHR42928:SF5">
    <property type="entry name" value="BLR1237 PROTEIN"/>
    <property type="match status" value="1"/>
</dbReference>
<name>A0A261RGE3_9BORD</name>
<dbReference type="PANTHER" id="PTHR42928">
    <property type="entry name" value="TRICARBOXYLATE-BINDING PROTEIN"/>
    <property type="match status" value="1"/>
</dbReference>
<sequence length="333" mass="35555">MRVLCRKDILALALLSTAAPWGAMAGGDEISTEYPRRPVTLVVGYPPGGTPDTLVRVLADYLERELGQRLLVDYKPGAAGNIGAQSVARSMPDGYTIFLSARPNTTHSVMYAKMDYDFARDLVPIGLVATAPYVMVVSADAPIASVRDLVQLARAYPGAMTCASSGIGSTPHLLCELLQQETDTAMLHIPYQGSAQALKDVAAGRVDMQVTNVSGTLAQIQAGKLRPIAVMSGTRVSTLPDVPTIAEAGFPSLTSGAWFGLMAPKGTPSSAIQKLNQSINVAMMHPGLRAAMAQLIYDLPPQPNTPSAFEEWISQETEQWTAVLRARNIKPLH</sequence>